<evidence type="ECO:0000313" key="2">
    <source>
        <dbReference type="Proteomes" id="UP000886998"/>
    </source>
</evidence>
<proteinExistence type="predicted"/>
<protein>
    <submittedName>
        <fullName evidence="1">Uncharacterized protein</fullName>
    </submittedName>
</protein>
<organism evidence="1 2">
    <name type="scientific">Trichonephila inaurata madagascariensis</name>
    <dbReference type="NCBI Taxonomy" id="2747483"/>
    <lineage>
        <taxon>Eukaryota</taxon>
        <taxon>Metazoa</taxon>
        <taxon>Ecdysozoa</taxon>
        <taxon>Arthropoda</taxon>
        <taxon>Chelicerata</taxon>
        <taxon>Arachnida</taxon>
        <taxon>Araneae</taxon>
        <taxon>Araneomorphae</taxon>
        <taxon>Entelegynae</taxon>
        <taxon>Araneoidea</taxon>
        <taxon>Nephilidae</taxon>
        <taxon>Trichonephila</taxon>
        <taxon>Trichonephila inaurata</taxon>
    </lineage>
</organism>
<accession>A0A8X7BU93</accession>
<evidence type="ECO:0000313" key="1">
    <source>
        <dbReference type="EMBL" id="GFY43383.1"/>
    </source>
</evidence>
<gene>
    <name evidence="1" type="ORF">TNIN_152121</name>
</gene>
<sequence length="182" mass="20817">MQPCCSPWVGIPVFSHFPERILRLGEEYVGYSSDESGKKDLDYEILSIGPITLHFEDVNDLSPLTPTMFYKIETSDVTARDCLDHPKGESARGLGNFKPFGNNRKRFRVRVIQLIPGKMMDTWGWLEVKTGHRELVRPKLPKETLQSRTALQNQNLDFTYQDLTDSVIHFAGESRKVTSRSV</sequence>
<reference evidence="1" key="1">
    <citation type="submission" date="2020-08" db="EMBL/GenBank/DDBJ databases">
        <title>Multicomponent nature underlies the extraordinary mechanical properties of spider dragline silk.</title>
        <authorList>
            <person name="Kono N."/>
            <person name="Nakamura H."/>
            <person name="Mori M."/>
            <person name="Yoshida Y."/>
            <person name="Ohtoshi R."/>
            <person name="Malay A.D."/>
            <person name="Moran D.A.P."/>
            <person name="Tomita M."/>
            <person name="Numata K."/>
            <person name="Arakawa K."/>
        </authorList>
    </citation>
    <scope>NUCLEOTIDE SEQUENCE</scope>
</reference>
<dbReference type="AlphaFoldDB" id="A0A8X7BU93"/>
<dbReference type="Proteomes" id="UP000886998">
    <property type="component" value="Unassembled WGS sequence"/>
</dbReference>
<dbReference type="EMBL" id="BMAV01003642">
    <property type="protein sequence ID" value="GFY43383.1"/>
    <property type="molecule type" value="Genomic_DNA"/>
</dbReference>
<name>A0A8X7BU93_9ARAC</name>
<keyword evidence="2" id="KW-1185">Reference proteome</keyword>
<comment type="caution">
    <text evidence="1">The sequence shown here is derived from an EMBL/GenBank/DDBJ whole genome shotgun (WGS) entry which is preliminary data.</text>
</comment>